<dbReference type="Ensembl" id="ENSSSCT00035105240.1">
    <property type="protein sequence ID" value="ENSSSCP00035045159.1"/>
    <property type="gene ID" value="ENSSSCG00035076984.1"/>
</dbReference>
<comment type="subcellular location">
    <subcellularLocation>
        <location evidence="1">Secreted</location>
        <location evidence="1">Extracellular space</location>
        <location evidence="1">Extracellular matrix</location>
    </subcellularLocation>
</comment>
<gene>
    <name evidence="15" type="primary">VIT</name>
</gene>
<evidence type="ECO:0000259" key="13">
    <source>
        <dbReference type="PROSITE" id="PS50234"/>
    </source>
</evidence>
<dbReference type="FunFam" id="3.40.50.410:FF:000009">
    <property type="entry name" value="Putative vitrin"/>
    <property type="match status" value="1"/>
</dbReference>
<accession>A0A8D1D5B7</accession>
<dbReference type="PROSITE" id="PS50820">
    <property type="entry name" value="LCCL"/>
    <property type="match status" value="1"/>
</dbReference>
<dbReference type="Pfam" id="PF03815">
    <property type="entry name" value="LCCL"/>
    <property type="match status" value="1"/>
</dbReference>
<dbReference type="PANTHER" id="PTHR24020">
    <property type="entry name" value="COLLAGEN ALPHA"/>
    <property type="match status" value="1"/>
</dbReference>
<feature type="domain" description="LCCL" evidence="14">
    <location>
        <begin position="40"/>
        <end position="133"/>
    </location>
</feature>
<evidence type="ECO:0000256" key="8">
    <source>
        <dbReference type="ARBA" id="ARBA00023180"/>
    </source>
</evidence>
<dbReference type="PANTHER" id="PTHR24020:SF23">
    <property type="entry name" value="VITRIN"/>
    <property type="match status" value="1"/>
</dbReference>
<keyword evidence="8" id="KW-0325">Glycoprotein</keyword>
<evidence type="ECO:0000256" key="11">
    <source>
        <dbReference type="ARBA" id="ARBA00073850"/>
    </source>
</evidence>
<dbReference type="SUPFAM" id="SSF53300">
    <property type="entry name" value="vWA-like"/>
    <property type="match status" value="2"/>
</dbReference>
<evidence type="ECO:0000256" key="12">
    <source>
        <dbReference type="SAM" id="SignalP"/>
    </source>
</evidence>
<feature type="signal peptide" evidence="12">
    <location>
        <begin position="1"/>
        <end position="26"/>
    </location>
</feature>
<dbReference type="InterPro" id="IPR036465">
    <property type="entry name" value="vWFA_dom_sf"/>
</dbReference>
<name>A0A8D1D5B7_PIG</name>
<dbReference type="FunFam" id="2.170.130.20:FF:000001">
    <property type="entry name" value="Cysteine-rich secretory protein LCCL domain-containing 1"/>
    <property type="match status" value="1"/>
</dbReference>
<evidence type="ECO:0000256" key="2">
    <source>
        <dbReference type="ARBA" id="ARBA00022525"/>
    </source>
</evidence>
<comment type="function">
    <text evidence="9">Promotes matrix assembly and cell adhesiveness. Plays a role in spinal cord formation by regulating the proliferation and differentiation of neural stem cells.</text>
</comment>
<evidence type="ECO:0000256" key="10">
    <source>
        <dbReference type="ARBA" id="ARBA00063385"/>
    </source>
</evidence>
<feature type="chain" id="PRO_5034398762" description="Vitrin" evidence="12">
    <location>
        <begin position="27"/>
        <end position="653"/>
    </location>
</feature>
<evidence type="ECO:0000256" key="5">
    <source>
        <dbReference type="ARBA" id="ARBA00022737"/>
    </source>
</evidence>
<keyword evidence="7" id="KW-1015">Disulfide bond</keyword>
<keyword evidence="3" id="KW-0272">Extracellular matrix</keyword>
<protein>
    <recommendedName>
        <fullName evidence="11">Vitrin</fullName>
    </recommendedName>
</protein>
<evidence type="ECO:0000256" key="6">
    <source>
        <dbReference type="ARBA" id="ARBA00022902"/>
    </source>
</evidence>
<dbReference type="SMART" id="SM00327">
    <property type="entry name" value="VWA"/>
    <property type="match status" value="2"/>
</dbReference>
<dbReference type="Gene3D" id="2.170.130.20">
    <property type="entry name" value="LCCL-like domain"/>
    <property type="match status" value="1"/>
</dbReference>
<dbReference type="Pfam" id="PF00092">
    <property type="entry name" value="VWA"/>
    <property type="match status" value="2"/>
</dbReference>
<dbReference type="InterPro" id="IPR036609">
    <property type="entry name" value="LCCL_sf"/>
</dbReference>
<dbReference type="PROSITE" id="PS50234">
    <property type="entry name" value="VWFA"/>
    <property type="match status" value="2"/>
</dbReference>
<feature type="domain" description="VWFA" evidence="13">
    <location>
        <begin position="268"/>
        <end position="453"/>
    </location>
</feature>
<dbReference type="AlphaFoldDB" id="A0A8D1D5B7"/>
<evidence type="ECO:0000313" key="15">
    <source>
        <dbReference type="Ensembl" id="ENSSSCP00035045159.1"/>
    </source>
</evidence>
<dbReference type="FunFam" id="3.40.50.410:FF:000025">
    <property type="entry name" value="Vitrin"/>
    <property type="match status" value="1"/>
</dbReference>
<dbReference type="Proteomes" id="UP000694720">
    <property type="component" value="Unplaced"/>
</dbReference>
<evidence type="ECO:0000313" key="16">
    <source>
        <dbReference type="Proteomes" id="UP000694720"/>
    </source>
</evidence>
<keyword evidence="4 12" id="KW-0732">Signal</keyword>
<comment type="subunit">
    <text evidence="10">Binds dermatan sulfate and chondroitin sulfate.</text>
</comment>
<dbReference type="SMART" id="SM00603">
    <property type="entry name" value="LCCL"/>
    <property type="match status" value="1"/>
</dbReference>
<organism evidence="15 16">
    <name type="scientific">Sus scrofa</name>
    <name type="common">Pig</name>
    <dbReference type="NCBI Taxonomy" id="9823"/>
    <lineage>
        <taxon>Eukaryota</taxon>
        <taxon>Metazoa</taxon>
        <taxon>Chordata</taxon>
        <taxon>Craniata</taxon>
        <taxon>Vertebrata</taxon>
        <taxon>Euteleostomi</taxon>
        <taxon>Mammalia</taxon>
        <taxon>Eutheria</taxon>
        <taxon>Laurasiatheria</taxon>
        <taxon>Artiodactyla</taxon>
        <taxon>Suina</taxon>
        <taxon>Suidae</taxon>
        <taxon>Sus</taxon>
    </lineage>
</organism>
<dbReference type="GO" id="GO:0007399">
    <property type="term" value="P:nervous system development"/>
    <property type="evidence" value="ECO:0007669"/>
    <property type="project" value="UniProtKB-KW"/>
</dbReference>
<keyword evidence="6" id="KW-0524">Neurogenesis</keyword>
<keyword evidence="2" id="KW-0964">Secreted</keyword>
<dbReference type="PRINTS" id="PR00453">
    <property type="entry name" value="VWFADOMAIN"/>
</dbReference>
<evidence type="ECO:0000256" key="3">
    <source>
        <dbReference type="ARBA" id="ARBA00022530"/>
    </source>
</evidence>
<dbReference type="InterPro" id="IPR004043">
    <property type="entry name" value="LCCL"/>
</dbReference>
<reference evidence="15" key="1">
    <citation type="submission" date="2025-08" db="UniProtKB">
        <authorList>
            <consortium name="Ensembl"/>
        </authorList>
    </citation>
    <scope>IDENTIFICATION</scope>
</reference>
<dbReference type="Gene3D" id="3.40.50.410">
    <property type="entry name" value="von Willebrand factor, type A domain"/>
    <property type="match status" value="2"/>
</dbReference>
<dbReference type="SUPFAM" id="SSF69848">
    <property type="entry name" value="LCCL domain"/>
    <property type="match status" value="1"/>
</dbReference>
<evidence type="ECO:0000256" key="4">
    <source>
        <dbReference type="ARBA" id="ARBA00022729"/>
    </source>
</evidence>
<dbReference type="CDD" id="cd01472">
    <property type="entry name" value="vWA_collagen"/>
    <property type="match status" value="1"/>
</dbReference>
<evidence type="ECO:0000259" key="14">
    <source>
        <dbReference type="PROSITE" id="PS50820"/>
    </source>
</evidence>
<dbReference type="InterPro" id="IPR050525">
    <property type="entry name" value="ECM_Assembly_Org"/>
</dbReference>
<keyword evidence="5" id="KW-0677">Repeat</keyword>
<proteinExistence type="predicted"/>
<feature type="domain" description="VWFA" evidence="13">
    <location>
        <begin position="470"/>
        <end position="643"/>
    </location>
</feature>
<evidence type="ECO:0000256" key="7">
    <source>
        <dbReference type="ARBA" id="ARBA00023157"/>
    </source>
</evidence>
<evidence type="ECO:0000256" key="9">
    <source>
        <dbReference type="ARBA" id="ARBA00060310"/>
    </source>
</evidence>
<dbReference type="InterPro" id="IPR002035">
    <property type="entry name" value="VWF_A"/>
</dbReference>
<evidence type="ECO:0000256" key="1">
    <source>
        <dbReference type="ARBA" id="ARBA00004498"/>
    </source>
</evidence>
<sequence>MGIVVLTMKASVIEMFLVLLVTGIQSNKEMTKKIKRPKFTVPQINCDVKAGKIMNPEFLVKCPAGCQDPRYHVYGTDVYASYSSVCGAAVHSGVLDNSGGKILVRKVAGQSGYHGSYSNGVWSLSLPRWRESFVVSEGKPQKGVTYPSALTYSSSKSPAAKAGETTKAYQSPSVPGTTAQPVTLMQVPGTTAVEATHTALSKPSPSAGFTTSSLRLQPVGQRSRELGEEPDLWKPGSVLLDAGFVPKEELSTQSLEPVSQGDPSCKVDLSFLIDGSSSIGKRRFRIQKQFLADVAQALDIGPAGPLMGVVQYGDNPATQFNLKTHMNSRDLKTAIEKITQRGGLSNVGRAISFVTKNFFSKSNGNRGGAPNVAVVMVDGWPTDKVEEASRLARESGINIFFITIEGAVENEKQYVLEPNFANKAVCRTNGFYSLNVQNWYGLHKSVQPLVKRVCDTDRLACSKTCLNSADIGFVIDGSSSVGTGNFRTVLQFVANLSKKFDISDTDTRVGAVQYTYEQRLEFGFDQYTTKPDVLNAIKRVGYWSGGTSTGAAINYALEQLFKKSKPNKRKLMILITDGRSYDDVRIPAMVAHHKGVITYAIGVAWAAQEELEIIATHPARDHAFFVDEFDNLYKSVPKIIQNICTEFNSQPRN</sequence>